<keyword evidence="3" id="KW-1185">Reference proteome</keyword>
<comment type="caution">
    <text evidence="2">The sequence shown here is derived from an EMBL/GenBank/DDBJ whole genome shotgun (WGS) entry which is preliminary data.</text>
</comment>
<proteinExistence type="predicted"/>
<keyword evidence="2" id="KW-0808">Transferase</keyword>
<accession>A0A5A7PCM9</accession>
<dbReference type="AlphaFoldDB" id="A0A5A7PCM9"/>
<dbReference type="GO" id="GO:0016740">
    <property type="term" value="F:transferase activity"/>
    <property type="evidence" value="ECO:0007669"/>
    <property type="project" value="UniProtKB-KW"/>
</dbReference>
<dbReference type="EMBL" id="BKCP01004350">
    <property type="protein sequence ID" value="GER30462.1"/>
    <property type="molecule type" value="Genomic_DNA"/>
</dbReference>
<evidence type="ECO:0000313" key="2">
    <source>
        <dbReference type="EMBL" id="GER30462.1"/>
    </source>
</evidence>
<name>A0A5A7PCM9_STRAF</name>
<organism evidence="2 3">
    <name type="scientific">Striga asiatica</name>
    <name type="common">Asiatic witchweed</name>
    <name type="synonym">Buchnera asiatica</name>
    <dbReference type="NCBI Taxonomy" id="4170"/>
    <lineage>
        <taxon>Eukaryota</taxon>
        <taxon>Viridiplantae</taxon>
        <taxon>Streptophyta</taxon>
        <taxon>Embryophyta</taxon>
        <taxon>Tracheophyta</taxon>
        <taxon>Spermatophyta</taxon>
        <taxon>Magnoliopsida</taxon>
        <taxon>eudicotyledons</taxon>
        <taxon>Gunneridae</taxon>
        <taxon>Pentapetalae</taxon>
        <taxon>asterids</taxon>
        <taxon>lamiids</taxon>
        <taxon>Lamiales</taxon>
        <taxon>Orobanchaceae</taxon>
        <taxon>Buchnereae</taxon>
        <taxon>Striga</taxon>
    </lineage>
</organism>
<sequence length="302" mass="34559">MHQFSDCVTVEIDFIYARLCLLAEKIVSPKKSGRDRRRPDNDRVEKNRPGIKEGQPPKKFRFHVFITDLRSILRNDKFSPTEFDEGWKKREDVVTVVVRQSKLSKAEKSRATARIQRVGQDPDNKWGYQGGPDKQWENKMIEKVVDAELARRAHVTGEGKLKAEDNNLQAFGKVDKEPSLCNSMNIRAVKKSLHVAYLQVSVVIDYKISRQQTRKDKDAHAKAFGLRPNFEGHESEKYIAVCIMPLPKLPDCCRDGFLNRIYEKLIGRLGTAILHDDINFISTICPGNTSPITNSLQSQEKH</sequence>
<feature type="compositionally biased region" description="Basic and acidic residues" evidence="1">
    <location>
        <begin position="37"/>
        <end position="51"/>
    </location>
</feature>
<feature type="region of interest" description="Disordered" evidence="1">
    <location>
        <begin position="30"/>
        <end position="56"/>
    </location>
</feature>
<evidence type="ECO:0000256" key="1">
    <source>
        <dbReference type="SAM" id="MobiDB-lite"/>
    </source>
</evidence>
<evidence type="ECO:0000313" key="3">
    <source>
        <dbReference type="Proteomes" id="UP000325081"/>
    </source>
</evidence>
<dbReference type="Proteomes" id="UP000325081">
    <property type="component" value="Unassembled WGS sequence"/>
</dbReference>
<gene>
    <name evidence="2" type="ORF">STAS_06409</name>
</gene>
<reference evidence="3" key="1">
    <citation type="journal article" date="2019" name="Curr. Biol.">
        <title>Genome Sequence of Striga asiatica Provides Insight into the Evolution of Plant Parasitism.</title>
        <authorList>
            <person name="Yoshida S."/>
            <person name="Kim S."/>
            <person name="Wafula E.K."/>
            <person name="Tanskanen J."/>
            <person name="Kim Y.M."/>
            <person name="Honaas L."/>
            <person name="Yang Z."/>
            <person name="Spallek T."/>
            <person name="Conn C.E."/>
            <person name="Ichihashi Y."/>
            <person name="Cheong K."/>
            <person name="Cui S."/>
            <person name="Der J.P."/>
            <person name="Gundlach H."/>
            <person name="Jiao Y."/>
            <person name="Hori C."/>
            <person name="Ishida J.K."/>
            <person name="Kasahara H."/>
            <person name="Kiba T."/>
            <person name="Kim M.S."/>
            <person name="Koo N."/>
            <person name="Laohavisit A."/>
            <person name="Lee Y.H."/>
            <person name="Lumba S."/>
            <person name="McCourt P."/>
            <person name="Mortimer J.C."/>
            <person name="Mutuku J.M."/>
            <person name="Nomura T."/>
            <person name="Sasaki-Sekimoto Y."/>
            <person name="Seto Y."/>
            <person name="Wang Y."/>
            <person name="Wakatake T."/>
            <person name="Sakakibara H."/>
            <person name="Demura T."/>
            <person name="Yamaguchi S."/>
            <person name="Yoneyama K."/>
            <person name="Manabe R.I."/>
            <person name="Nelson D.C."/>
            <person name="Schulman A.H."/>
            <person name="Timko M.P."/>
            <person name="dePamphilis C.W."/>
            <person name="Choi D."/>
            <person name="Shirasu K."/>
        </authorList>
    </citation>
    <scope>NUCLEOTIDE SEQUENCE [LARGE SCALE GENOMIC DNA]</scope>
    <source>
        <strain evidence="3">cv. UVA1</strain>
    </source>
</reference>
<protein>
    <submittedName>
        <fullName evidence="2">(Dimethylallyl)adenosine tRNAmethylthiotransferase MiaB</fullName>
    </submittedName>
</protein>